<reference evidence="1 2" key="1">
    <citation type="submission" date="2024-01" db="EMBL/GenBank/DDBJ databases">
        <title>The complete chloroplast genome sequence of Lithospermum erythrorhizon: insights into the phylogenetic relationship among Boraginaceae species and the maternal lineages of purple gromwells.</title>
        <authorList>
            <person name="Okada T."/>
            <person name="Watanabe K."/>
        </authorList>
    </citation>
    <scope>NUCLEOTIDE SEQUENCE [LARGE SCALE GENOMIC DNA]</scope>
</reference>
<name>A0AAV3R6L3_LITER</name>
<gene>
    <name evidence="1" type="ORF">LIER_40865</name>
</gene>
<dbReference type="EMBL" id="BAABME010024333">
    <property type="protein sequence ID" value="GAA0169992.1"/>
    <property type="molecule type" value="Genomic_DNA"/>
</dbReference>
<sequence>MAPKAYPNKDSHDALLPLLDKRVVRRITESASGPQASHEVYRLWLQAVFASMAVSNGNSALRQQILRLSEELSQECLMVEVLEQEIRGLHFQATTTSSLGNLPRRHMI</sequence>
<proteinExistence type="predicted"/>
<protein>
    <submittedName>
        <fullName evidence="1">Uncharacterized protein</fullName>
    </submittedName>
</protein>
<comment type="caution">
    <text evidence="1">The sequence shown here is derived from an EMBL/GenBank/DDBJ whole genome shotgun (WGS) entry which is preliminary data.</text>
</comment>
<dbReference type="AlphaFoldDB" id="A0AAV3R6L3"/>
<accession>A0AAV3R6L3</accession>
<evidence type="ECO:0000313" key="1">
    <source>
        <dbReference type="EMBL" id="GAA0169992.1"/>
    </source>
</evidence>
<evidence type="ECO:0000313" key="2">
    <source>
        <dbReference type="Proteomes" id="UP001454036"/>
    </source>
</evidence>
<dbReference type="Proteomes" id="UP001454036">
    <property type="component" value="Unassembled WGS sequence"/>
</dbReference>
<keyword evidence="2" id="KW-1185">Reference proteome</keyword>
<organism evidence="1 2">
    <name type="scientific">Lithospermum erythrorhizon</name>
    <name type="common">Purple gromwell</name>
    <name type="synonym">Lithospermum officinale var. erythrorhizon</name>
    <dbReference type="NCBI Taxonomy" id="34254"/>
    <lineage>
        <taxon>Eukaryota</taxon>
        <taxon>Viridiplantae</taxon>
        <taxon>Streptophyta</taxon>
        <taxon>Embryophyta</taxon>
        <taxon>Tracheophyta</taxon>
        <taxon>Spermatophyta</taxon>
        <taxon>Magnoliopsida</taxon>
        <taxon>eudicotyledons</taxon>
        <taxon>Gunneridae</taxon>
        <taxon>Pentapetalae</taxon>
        <taxon>asterids</taxon>
        <taxon>lamiids</taxon>
        <taxon>Boraginales</taxon>
        <taxon>Boraginaceae</taxon>
        <taxon>Boraginoideae</taxon>
        <taxon>Lithospermeae</taxon>
        <taxon>Lithospermum</taxon>
    </lineage>
</organism>